<gene>
    <name evidence="2" type="ORF">ScoT_42510</name>
</gene>
<name>A0AA37FDS0_9ACTN</name>
<accession>A0AA37FDS0</accession>
<sequence>MRGSSHRIHPGTHSGTYGPRELRVALPTLVDALRPAGPGPR</sequence>
<proteinExistence type="predicted"/>
<feature type="compositionally biased region" description="Basic residues" evidence="1">
    <location>
        <begin position="1"/>
        <end position="10"/>
    </location>
</feature>
<reference evidence="2" key="1">
    <citation type="submission" date="2022-09" db="EMBL/GenBank/DDBJ databases">
        <title>Whole genome shotgun sequence of Streptomyces albidoflavus NBRC 12854.</title>
        <authorList>
            <person name="Komaki H."/>
            <person name="Tamura T."/>
        </authorList>
    </citation>
    <scope>NUCLEOTIDE SEQUENCE</scope>
    <source>
        <strain evidence="2">NBRC 12854</strain>
    </source>
</reference>
<feature type="region of interest" description="Disordered" evidence="1">
    <location>
        <begin position="1"/>
        <end position="21"/>
    </location>
</feature>
<dbReference type="Proteomes" id="UP001051844">
    <property type="component" value="Unassembled WGS sequence"/>
</dbReference>
<dbReference type="AlphaFoldDB" id="A0AA37FDS0"/>
<protein>
    <submittedName>
        <fullName evidence="2">Uncharacterized protein</fullName>
    </submittedName>
</protein>
<evidence type="ECO:0000313" key="3">
    <source>
        <dbReference type="Proteomes" id="UP001051844"/>
    </source>
</evidence>
<evidence type="ECO:0000313" key="2">
    <source>
        <dbReference type="EMBL" id="GHI48077.1"/>
    </source>
</evidence>
<evidence type="ECO:0000256" key="1">
    <source>
        <dbReference type="SAM" id="MobiDB-lite"/>
    </source>
</evidence>
<organism evidence="2 3">
    <name type="scientific">Streptomyces albidoflavus</name>
    <dbReference type="NCBI Taxonomy" id="1886"/>
    <lineage>
        <taxon>Bacteria</taxon>
        <taxon>Bacillati</taxon>
        <taxon>Actinomycetota</taxon>
        <taxon>Actinomycetes</taxon>
        <taxon>Kitasatosporales</taxon>
        <taxon>Streptomycetaceae</taxon>
        <taxon>Streptomyces</taxon>
        <taxon>Streptomyces albidoflavus group</taxon>
    </lineage>
</organism>
<comment type="caution">
    <text evidence="2">The sequence shown here is derived from an EMBL/GenBank/DDBJ whole genome shotgun (WGS) entry which is preliminary data.</text>
</comment>
<dbReference type="RefSeq" id="WP_256129119.1">
    <property type="nucleotide sequence ID" value="NZ_BNDZ01000005.1"/>
</dbReference>
<dbReference type="EMBL" id="BNDZ01000005">
    <property type="protein sequence ID" value="GHI48077.1"/>
    <property type="molecule type" value="Genomic_DNA"/>
</dbReference>